<evidence type="ECO:0000313" key="3">
    <source>
        <dbReference type="Proteomes" id="UP000198362"/>
    </source>
</evidence>
<dbReference type="RefSeq" id="WP_179266573.1">
    <property type="nucleotide sequence ID" value="NZ_FZPH01000028.1"/>
</dbReference>
<dbReference type="InterPro" id="IPR025669">
    <property type="entry name" value="AAA_dom"/>
</dbReference>
<dbReference type="PANTHER" id="PTHR13696">
    <property type="entry name" value="P-LOOP CONTAINING NUCLEOSIDE TRIPHOSPHATE HYDROLASE"/>
    <property type="match status" value="1"/>
</dbReference>
<accession>A0A239PH49</accession>
<protein>
    <submittedName>
        <fullName evidence="2">Chromosome partitioning protein</fullName>
    </submittedName>
</protein>
<sequence length="290" mass="31403">MNPAQTNAGDAAGIATTYANQKGGTGKSTAAGNCAASEAADRAEDLGIQPSELEGDTLVIDLDDQCDVTESLGVVPNMDPKVRTPNPREHGIIALMLDEDLDPLDAVKRTKYGVDVIPGHPEMHRLDATLAGELTAHTILATHVDRLRRRYRRILIDCPGSLGIATINGLVASDEVMVPVSPGTLELKGLQRLDTTIKKTGVAFKLPNLKIDFILITDYDRRESIATQTRQRLGEKYPEALLDTVVPRSVRVPEAPGYGEPMCVYDPGGPADTAFREVVKEMRKRRVARG</sequence>
<dbReference type="InterPro" id="IPR027417">
    <property type="entry name" value="P-loop_NTPase"/>
</dbReference>
<evidence type="ECO:0000259" key="1">
    <source>
        <dbReference type="Pfam" id="PF13614"/>
    </source>
</evidence>
<proteinExistence type="predicted"/>
<reference evidence="2 3" key="1">
    <citation type="submission" date="2017-06" db="EMBL/GenBank/DDBJ databases">
        <authorList>
            <person name="Kim H.J."/>
            <person name="Triplett B.A."/>
        </authorList>
    </citation>
    <scope>NUCLEOTIDE SEQUENCE [LARGE SCALE GENOMIC DNA]</scope>
    <source>
        <strain evidence="2 3">CGMCC 4.5593</strain>
    </source>
</reference>
<dbReference type="Gene3D" id="3.40.50.300">
    <property type="entry name" value="P-loop containing nucleotide triphosphate hydrolases"/>
    <property type="match status" value="1"/>
</dbReference>
<organism evidence="2 3">
    <name type="scientific">Asanoa hainanensis</name>
    <dbReference type="NCBI Taxonomy" id="560556"/>
    <lineage>
        <taxon>Bacteria</taxon>
        <taxon>Bacillati</taxon>
        <taxon>Actinomycetota</taxon>
        <taxon>Actinomycetes</taxon>
        <taxon>Micromonosporales</taxon>
        <taxon>Micromonosporaceae</taxon>
        <taxon>Asanoa</taxon>
    </lineage>
</organism>
<dbReference type="EMBL" id="FZPH01000028">
    <property type="protein sequence ID" value="SNT65904.1"/>
    <property type="molecule type" value="Genomic_DNA"/>
</dbReference>
<keyword evidence="3" id="KW-1185">Reference proteome</keyword>
<dbReference type="SUPFAM" id="SSF52540">
    <property type="entry name" value="P-loop containing nucleoside triphosphate hydrolases"/>
    <property type="match status" value="1"/>
</dbReference>
<feature type="domain" description="AAA" evidence="1">
    <location>
        <begin position="18"/>
        <end position="200"/>
    </location>
</feature>
<dbReference type="Pfam" id="PF13614">
    <property type="entry name" value="AAA_31"/>
    <property type="match status" value="1"/>
</dbReference>
<evidence type="ECO:0000313" key="2">
    <source>
        <dbReference type="EMBL" id="SNT65904.1"/>
    </source>
</evidence>
<dbReference type="AlphaFoldDB" id="A0A239PH49"/>
<dbReference type="Proteomes" id="UP000198362">
    <property type="component" value="Unassembled WGS sequence"/>
</dbReference>
<gene>
    <name evidence="2" type="ORF">SAMN05421812_12850</name>
</gene>
<dbReference type="CDD" id="cd02042">
    <property type="entry name" value="ParAB_family"/>
    <property type="match status" value="1"/>
</dbReference>
<dbReference type="InterPro" id="IPR050678">
    <property type="entry name" value="DNA_Partitioning_ATPase"/>
</dbReference>
<name>A0A239PH49_9ACTN</name>
<dbReference type="PANTHER" id="PTHR13696:SF52">
    <property type="entry name" value="PARA FAMILY PROTEIN CT_582"/>
    <property type="match status" value="1"/>
</dbReference>